<accession>A0A2G8SDE8</accession>
<keyword evidence="4 8" id="KW-0853">WD repeat</keyword>
<feature type="region of interest" description="Disordered" evidence="9">
    <location>
        <begin position="913"/>
        <end position="992"/>
    </location>
</feature>
<proteinExistence type="predicted"/>
<keyword evidence="3" id="KW-0698">rRNA processing</keyword>
<feature type="compositionally biased region" description="Polar residues" evidence="9">
    <location>
        <begin position="931"/>
        <end position="944"/>
    </location>
</feature>
<dbReference type="GO" id="GO:0032040">
    <property type="term" value="C:small-subunit processome"/>
    <property type="evidence" value="ECO:0007669"/>
    <property type="project" value="InterPro"/>
</dbReference>
<evidence type="ECO:0000256" key="7">
    <source>
        <dbReference type="ARBA" id="ARBA00023242"/>
    </source>
</evidence>
<keyword evidence="6" id="KW-0804">Transcription</keyword>
<dbReference type="Gene3D" id="2.130.10.10">
    <property type="entry name" value="YVTN repeat-like/Quinoprotein amine dehydrogenase"/>
    <property type="match status" value="3"/>
</dbReference>
<dbReference type="EMBL" id="AYKW01000012">
    <property type="protein sequence ID" value="PIL31747.1"/>
    <property type="molecule type" value="Genomic_DNA"/>
</dbReference>
<feature type="domain" description="WD repeat-containing protein 75 second beta-propeller" evidence="10">
    <location>
        <begin position="435"/>
        <end position="725"/>
    </location>
</feature>
<dbReference type="AlphaFoldDB" id="A0A2G8SDE8"/>
<dbReference type="InterPro" id="IPR036322">
    <property type="entry name" value="WD40_repeat_dom_sf"/>
</dbReference>
<dbReference type="GO" id="GO:0045943">
    <property type="term" value="P:positive regulation of transcription by RNA polymerase I"/>
    <property type="evidence" value="ECO:0007669"/>
    <property type="project" value="InterPro"/>
</dbReference>
<evidence type="ECO:0000256" key="8">
    <source>
        <dbReference type="PROSITE-ProRule" id="PRU00221"/>
    </source>
</evidence>
<evidence type="ECO:0000256" key="2">
    <source>
        <dbReference type="ARBA" id="ARBA00022517"/>
    </source>
</evidence>
<evidence type="ECO:0000256" key="1">
    <source>
        <dbReference type="ARBA" id="ARBA00004604"/>
    </source>
</evidence>
<feature type="region of interest" description="Disordered" evidence="9">
    <location>
        <begin position="857"/>
        <end position="890"/>
    </location>
</feature>
<protein>
    <recommendedName>
        <fullName evidence="10">WD repeat-containing protein 75 second beta-propeller domain-containing protein</fullName>
    </recommendedName>
</protein>
<feature type="repeat" description="WD" evidence="8">
    <location>
        <begin position="322"/>
        <end position="363"/>
    </location>
</feature>
<feature type="region of interest" description="Disordered" evidence="9">
    <location>
        <begin position="1"/>
        <end position="49"/>
    </location>
</feature>
<evidence type="ECO:0000313" key="12">
    <source>
        <dbReference type="Proteomes" id="UP000230002"/>
    </source>
</evidence>
<dbReference type="SMART" id="SM00320">
    <property type="entry name" value="WD40"/>
    <property type="match status" value="4"/>
</dbReference>
<dbReference type="STRING" id="1077348.A0A2G8SDE8"/>
<evidence type="ECO:0000256" key="5">
    <source>
        <dbReference type="ARBA" id="ARBA00022737"/>
    </source>
</evidence>
<evidence type="ECO:0000259" key="10">
    <source>
        <dbReference type="Pfam" id="PF23769"/>
    </source>
</evidence>
<sequence>MPVAVDRTRAMTASLVHSSPLKPAHDSLNNDAQTPNPRKRRKAKGKEVEEVEEEAWSWKSLTDSSTSRAPPIFTKDGSYFFSATGPSVKIYFVATGEVVSTLTAPPNSVSCVAGSSQHSDTITAAILDPHNPFQLITGSLDGYIRIWDFLDASLLQTIGISQPIFHLAANDKIRDYVFVAAARPTKQKTNKAGVSTGEDNVAVLRVSLKPKAESAGSAVQMSSEIIAVGKTRSTTGLAVSPSGAWLVATAGHKAYVCQTANLKAGFTKFVSPERLTCLAFHPSEEYFATGDATGCIRLWYCLNESATVKTPGVEKTAQTTTLHWHAHAVSSLAFTANGAYLLSGGEEAVLVIWQLHTGKKEYVPRVGSPIVHISLINTGGEEEYLLSLADASFAFIRASSLKISRSIARIKLDPAISHGRPSTSTSVPLAVHFSSSTLILPSSHPSSLQTFSPSLSKLLSELDISPSNRVSRRDDKPLQPARVERVVLSESGEWMATVDTREGDDVPRPEVYLKIWQWDRKSGFWILNTRIDRPHGPNRLPSVAFRPGVRSRADLLLATVGQDGNIKTWRIRSMKTKSEDVEEFWVARSAVRFRAEIPTHISWSPDGSLLAVSVGSHVAIYEPDSNTLSQVLTCPDCRLHSTVQFLGANGRYLVVNGPQDVLLWDLVSHTLRWRYHSPVVIDQVIGHSGEEQFAVIERAPATTASAPSTRALVFQPSSSVPVFSRTLPFRLRTIVSVPPTGFFPTDPSGFTLVGITEAWNVVVFGDDVQLPEEEGASPQDITQNVGVAKRTLIHDIFGASAFVDLTNPASGPSTVPRTAHTWSAKEVVEIFDAPAHLLPPLESLFDSVMDNFLAARPDEAEEQQEEREDEMDIDEPEEDDDRPVGGGAPLDRVVDRQEMHGFVELFMHHAIKTPSSRPAPPQINGMHKPNGTPSQLNGLHSTPKSGPKAKPNRVLPNGHVYTPSRSLPLSTEGFPATTPVSTAGKKRKKSLG</sequence>
<evidence type="ECO:0000256" key="3">
    <source>
        <dbReference type="ARBA" id="ARBA00022552"/>
    </source>
</evidence>
<dbReference type="GO" id="GO:0006364">
    <property type="term" value="P:rRNA processing"/>
    <property type="evidence" value="ECO:0007669"/>
    <property type="project" value="UniProtKB-KW"/>
</dbReference>
<evidence type="ECO:0000256" key="4">
    <source>
        <dbReference type="ARBA" id="ARBA00022574"/>
    </source>
</evidence>
<keyword evidence="2" id="KW-0690">Ribosome biogenesis</keyword>
<dbReference type="OrthoDB" id="4096at2759"/>
<evidence type="ECO:0000313" key="11">
    <source>
        <dbReference type="EMBL" id="PIL31747.1"/>
    </source>
</evidence>
<dbReference type="InterPro" id="IPR001680">
    <property type="entry name" value="WD40_rpt"/>
</dbReference>
<keyword evidence="5" id="KW-0677">Repeat</keyword>
<dbReference type="PROSITE" id="PS50294">
    <property type="entry name" value="WD_REPEATS_REGION"/>
    <property type="match status" value="2"/>
</dbReference>
<organism evidence="11 12">
    <name type="scientific">Ganoderma sinense ZZ0214-1</name>
    <dbReference type="NCBI Taxonomy" id="1077348"/>
    <lineage>
        <taxon>Eukaryota</taxon>
        <taxon>Fungi</taxon>
        <taxon>Dikarya</taxon>
        <taxon>Basidiomycota</taxon>
        <taxon>Agaricomycotina</taxon>
        <taxon>Agaricomycetes</taxon>
        <taxon>Polyporales</taxon>
        <taxon>Polyporaceae</taxon>
        <taxon>Ganoderma</taxon>
    </lineage>
</organism>
<comment type="subcellular location">
    <subcellularLocation>
        <location evidence="1">Nucleus</location>
        <location evidence="1">Nucleolus</location>
    </subcellularLocation>
</comment>
<feature type="compositionally biased region" description="Polar residues" evidence="9">
    <location>
        <begin position="27"/>
        <end position="36"/>
    </location>
</feature>
<dbReference type="InterPro" id="IPR015943">
    <property type="entry name" value="WD40/YVTN_repeat-like_dom_sf"/>
</dbReference>
<comment type="caution">
    <text evidence="11">The sequence shown here is derived from an EMBL/GenBank/DDBJ whole genome shotgun (WGS) entry which is preliminary data.</text>
</comment>
<dbReference type="PANTHER" id="PTHR44215:SF1">
    <property type="entry name" value="WD REPEAT-CONTAINING PROTEIN 75"/>
    <property type="match status" value="1"/>
</dbReference>
<gene>
    <name evidence="11" type="ORF">GSI_06451</name>
</gene>
<keyword evidence="12" id="KW-1185">Reference proteome</keyword>
<dbReference type="GO" id="GO:0003723">
    <property type="term" value="F:RNA binding"/>
    <property type="evidence" value="ECO:0007669"/>
    <property type="project" value="InterPro"/>
</dbReference>
<name>A0A2G8SDE8_9APHY</name>
<feature type="compositionally biased region" description="Acidic residues" evidence="9">
    <location>
        <begin position="859"/>
        <end position="881"/>
    </location>
</feature>
<reference evidence="11 12" key="1">
    <citation type="journal article" date="2015" name="Sci. Rep.">
        <title>Chromosome-level genome map provides insights into diverse defense mechanisms in the medicinal fungus Ganoderma sinense.</title>
        <authorList>
            <person name="Zhu Y."/>
            <person name="Xu J."/>
            <person name="Sun C."/>
            <person name="Zhou S."/>
            <person name="Xu H."/>
            <person name="Nelson D.R."/>
            <person name="Qian J."/>
            <person name="Song J."/>
            <person name="Luo H."/>
            <person name="Xiang L."/>
            <person name="Li Y."/>
            <person name="Xu Z."/>
            <person name="Ji A."/>
            <person name="Wang L."/>
            <person name="Lu S."/>
            <person name="Hayward A."/>
            <person name="Sun W."/>
            <person name="Li X."/>
            <person name="Schwartz D.C."/>
            <person name="Wang Y."/>
            <person name="Chen S."/>
        </authorList>
    </citation>
    <scope>NUCLEOTIDE SEQUENCE [LARGE SCALE GENOMIC DNA]</scope>
    <source>
        <strain evidence="11 12">ZZ0214-1</strain>
    </source>
</reference>
<dbReference type="InterPro" id="IPR053826">
    <property type="entry name" value="WDR75"/>
</dbReference>
<dbReference type="InterPro" id="IPR057644">
    <property type="entry name" value="Beta-prop_WDR75_2nd"/>
</dbReference>
<dbReference type="GO" id="GO:2000234">
    <property type="term" value="P:positive regulation of rRNA processing"/>
    <property type="evidence" value="ECO:0007669"/>
    <property type="project" value="TreeGrafter"/>
</dbReference>
<dbReference type="Proteomes" id="UP000230002">
    <property type="component" value="Unassembled WGS sequence"/>
</dbReference>
<dbReference type="Pfam" id="PF23769">
    <property type="entry name" value="Beta-prop_WDR75_2nd"/>
    <property type="match status" value="1"/>
</dbReference>
<dbReference type="SUPFAM" id="SSF50978">
    <property type="entry name" value="WD40 repeat-like"/>
    <property type="match status" value="2"/>
</dbReference>
<evidence type="ECO:0000256" key="9">
    <source>
        <dbReference type="SAM" id="MobiDB-lite"/>
    </source>
</evidence>
<evidence type="ECO:0000256" key="6">
    <source>
        <dbReference type="ARBA" id="ARBA00023163"/>
    </source>
</evidence>
<feature type="repeat" description="WD" evidence="8">
    <location>
        <begin position="115"/>
        <end position="157"/>
    </location>
</feature>
<dbReference type="PANTHER" id="PTHR44215">
    <property type="entry name" value="WD REPEAT-CONTAINING PROTEIN 75"/>
    <property type="match status" value="1"/>
</dbReference>
<dbReference type="PROSITE" id="PS50082">
    <property type="entry name" value="WD_REPEATS_2"/>
    <property type="match status" value="2"/>
</dbReference>
<keyword evidence="7" id="KW-0539">Nucleus</keyword>
<dbReference type="Pfam" id="PF23869">
    <property type="entry name" value="Beta-prop_WDR75_1st"/>
    <property type="match status" value="1"/>
</dbReference>